<gene>
    <name evidence="2" type="ORF">FHR32_007352</name>
</gene>
<evidence type="ECO:0000313" key="3">
    <source>
        <dbReference type="Proteomes" id="UP000534286"/>
    </source>
</evidence>
<evidence type="ECO:0000256" key="1">
    <source>
        <dbReference type="SAM" id="MobiDB-lite"/>
    </source>
</evidence>
<protein>
    <submittedName>
        <fullName evidence="2">Uncharacterized protein</fullName>
    </submittedName>
</protein>
<name>A0A7W7S3R5_9ACTN</name>
<dbReference type="RefSeq" id="WP_345005462.1">
    <property type="nucleotide sequence ID" value="NZ_BAABEK010000067.1"/>
</dbReference>
<reference evidence="2 3" key="1">
    <citation type="submission" date="2020-08" db="EMBL/GenBank/DDBJ databases">
        <title>Sequencing the genomes of 1000 actinobacteria strains.</title>
        <authorList>
            <person name="Klenk H.-P."/>
        </authorList>
    </citation>
    <scope>NUCLEOTIDE SEQUENCE [LARGE SCALE GENOMIC DNA]</scope>
    <source>
        <strain evidence="2 3">DSM 43023</strain>
    </source>
</reference>
<feature type="region of interest" description="Disordered" evidence="1">
    <location>
        <begin position="24"/>
        <end position="44"/>
    </location>
</feature>
<evidence type="ECO:0000313" key="2">
    <source>
        <dbReference type="EMBL" id="MBB4942952.1"/>
    </source>
</evidence>
<proteinExistence type="predicted"/>
<dbReference type="Proteomes" id="UP000534286">
    <property type="component" value="Unassembled WGS sequence"/>
</dbReference>
<dbReference type="AlphaFoldDB" id="A0A7W7S3R5"/>
<dbReference type="EMBL" id="JACHJU010000004">
    <property type="protein sequence ID" value="MBB4942952.1"/>
    <property type="molecule type" value="Genomic_DNA"/>
</dbReference>
<accession>A0A7W7S3R5</accession>
<sequence>MSRAPLDAEQAPGVARAFKALDDSGTAAHPVGRGEPRSVVSAVT</sequence>
<organism evidence="2 3">
    <name type="scientific">Streptosporangium album</name>
    <dbReference type="NCBI Taxonomy" id="47479"/>
    <lineage>
        <taxon>Bacteria</taxon>
        <taxon>Bacillati</taxon>
        <taxon>Actinomycetota</taxon>
        <taxon>Actinomycetes</taxon>
        <taxon>Streptosporangiales</taxon>
        <taxon>Streptosporangiaceae</taxon>
        <taxon>Streptosporangium</taxon>
    </lineage>
</organism>
<comment type="caution">
    <text evidence="2">The sequence shown here is derived from an EMBL/GenBank/DDBJ whole genome shotgun (WGS) entry which is preliminary data.</text>
</comment>
<keyword evidence="3" id="KW-1185">Reference proteome</keyword>